<keyword evidence="4 5" id="KW-0472">Membrane</keyword>
<feature type="transmembrane region" description="Helical" evidence="5">
    <location>
        <begin position="67"/>
        <end position="87"/>
    </location>
</feature>
<dbReference type="Proteomes" id="UP001196565">
    <property type="component" value="Unassembled WGS sequence"/>
</dbReference>
<feature type="transmembrane region" description="Helical" evidence="5">
    <location>
        <begin position="27"/>
        <end position="55"/>
    </location>
</feature>
<name>A0ABS7AD74_9PROT</name>
<dbReference type="EMBL" id="JAHYBZ010000007">
    <property type="protein sequence ID" value="MBW6400259.1"/>
    <property type="molecule type" value="Genomic_DNA"/>
</dbReference>
<evidence type="ECO:0000313" key="7">
    <source>
        <dbReference type="EMBL" id="MBW6400259.1"/>
    </source>
</evidence>
<feature type="transmembrane region" description="Helical" evidence="5">
    <location>
        <begin position="373"/>
        <end position="390"/>
    </location>
</feature>
<evidence type="ECO:0000313" key="8">
    <source>
        <dbReference type="Proteomes" id="UP001196565"/>
    </source>
</evidence>
<evidence type="ECO:0000256" key="2">
    <source>
        <dbReference type="ARBA" id="ARBA00022692"/>
    </source>
</evidence>
<keyword evidence="3 5" id="KW-1133">Transmembrane helix</keyword>
<evidence type="ECO:0000256" key="5">
    <source>
        <dbReference type="SAM" id="Phobius"/>
    </source>
</evidence>
<gene>
    <name evidence="7" type="ORF">KPL78_20530</name>
</gene>
<protein>
    <submittedName>
        <fullName evidence="7">FUSC family protein</fullName>
    </submittedName>
</protein>
<evidence type="ECO:0000256" key="1">
    <source>
        <dbReference type="ARBA" id="ARBA00004141"/>
    </source>
</evidence>
<organism evidence="7 8">
    <name type="scientific">Roseomonas alba</name>
    <dbReference type="NCBI Taxonomy" id="2846776"/>
    <lineage>
        <taxon>Bacteria</taxon>
        <taxon>Pseudomonadati</taxon>
        <taxon>Pseudomonadota</taxon>
        <taxon>Alphaproteobacteria</taxon>
        <taxon>Acetobacterales</taxon>
        <taxon>Roseomonadaceae</taxon>
        <taxon>Roseomonas</taxon>
    </lineage>
</organism>
<feature type="transmembrane region" description="Helical" evidence="5">
    <location>
        <begin position="473"/>
        <end position="495"/>
    </location>
</feature>
<comment type="subcellular location">
    <subcellularLocation>
        <location evidence="1">Membrane</location>
        <topology evidence="1">Multi-pass membrane protein</topology>
    </subcellularLocation>
</comment>
<sequence length="649" mass="67359">MSRDGLPATFAFDLRLLNPGEGLRSGLALTSLVLIAVWADLPILVWPALAAWLSCLADPGGPLRDRVRSQILFGIGGALLTAGFGLLGAFAPLPVAVAGGTIGIFLLALLRALGMPGVLISVLLSVVLVLALSQGPATPRLAEEAAVLFLLGTGWAVLVTAVLWWLRPFQTARHAVARGWRALAGLVADLEGMLGPAGENRATWDRHARAYRRDVRLIFEEARARIIAHAGAAPGGAWRLDPVWQRLEAAEQVFDALVALADLLEHTDAPPTRAAASRLLKALGPLLEELAVATVAQRPCSVAPRAELLAHVAALPESASLRPVIERLLDGLDAAAAPASRGNAPTWGEPPGGTGWTAIRAQLRPGTPLLRHALRLAVLAAGGLALTLGWRLDHGWWLAVALLVTLLGASLGAGAAVLLPSPLVAAFAVFLLAAPTAAVRRVSFGLFVTGLSAVVVVLLELERPGHTDALRVALERALYTLAGGAAALAGAALLWPDWAGARLAPALRAALVANLRYAALAVSVEAGEGAVLAIRRTVGQTSAQAEELLQKALFENALTRTEGLAAALSADAAMRRAAGRVAALRLSGAGDPTVWRAWFEDAATALAAGATTLPQQPTEAAAPILAEIGRQFALAVEGLGRLERSGRVI</sequence>
<evidence type="ECO:0000256" key="3">
    <source>
        <dbReference type="ARBA" id="ARBA00022989"/>
    </source>
</evidence>
<evidence type="ECO:0000256" key="4">
    <source>
        <dbReference type="ARBA" id="ARBA00023136"/>
    </source>
</evidence>
<accession>A0ABS7AD74</accession>
<feature type="domain" description="Integral membrane bound transporter" evidence="6">
    <location>
        <begin position="402"/>
        <end position="489"/>
    </location>
</feature>
<proteinExistence type="predicted"/>
<reference evidence="7 8" key="1">
    <citation type="submission" date="2021-07" db="EMBL/GenBank/DDBJ databases">
        <authorList>
            <person name="So Y."/>
        </authorList>
    </citation>
    <scope>NUCLEOTIDE SEQUENCE [LARGE SCALE GENOMIC DNA]</scope>
    <source>
        <strain evidence="7 8">HJA6</strain>
    </source>
</reference>
<evidence type="ECO:0000259" key="6">
    <source>
        <dbReference type="Pfam" id="PF13515"/>
    </source>
</evidence>
<keyword evidence="2 5" id="KW-0812">Transmembrane</keyword>
<feature type="transmembrane region" description="Helical" evidence="5">
    <location>
        <begin position="117"/>
        <end position="133"/>
    </location>
</feature>
<feature type="transmembrane region" description="Helical" evidence="5">
    <location>
        <begin position="444"/>
        <end position="461"/>
    </location>
</feature>
<dbReference type="RefSeq" id="WP_219764852.1">
    <property type="nucleotide sequence ID" value="NZ_JAHYBZ010000007.1"/>
</dbReference>
<dbReference type="Pfam" id="PF13515">
    <property type="entry name" value="FUSC_2"/>
    <property type="match status" value="1"/>
</dbReference>
<feature type="transmembrane region" description="Helical" evidence="5">
    <location>
        <begin position="396"/>
        <end position="418"/>
    </location>
</feature>
<feature type="transmembrane region" description="Helical" evidence="5">
    <location>
        <begin position="145"/>
        <end position="166"/>
    </location>
</feature>
<dbReference type="InterPro" id="IPR049453">
    <property type="entry name" value="Memb_transporter_dom"/>
</dbReference>
<comment type="caution">
    <text evidence="7">The sequence shown here is derived from an EMBL/GenBank/DDBJ whole genome shotgun (WGS) entry which is preliminary data.</text>
</comment>
<keyword evidence="8" id="KW-1185">Reference proteome</keyword>